<feature type="compositionally biased region" description="Low complexity" evidence="1">
    <location>
        <begin position="217"/>
        <end position="237"/>
    </location>
</feature>
<name>A0A1I2C2D9_9BACT</name>
<feature type="transmembrane region" description="Helical" evidence="2">
    <location>
        <begin position="12"/>
        <end position="32"/>
    </location>
</feature>
<accession>A0A1I2C2D9</accession>
<keyword evidence="2" id="KW-0472">Membrane</keyword>
<dbReference type="STRING" id="54.SAMN02745121_04936"/>
<dbReference type="AlphaFoldDB" id="A0A1I2C2D9"/>
<dbReference type="OrthoDB" id="5514110at2"/>
<keyword evidence="2" id="KW-0812">Transmembrane</keyword>
<proteinExistence type="predicted"/>
<protein>
    <submittedName>
        <fullName evidence="3">Uncharacterized protein</fullName>
    </submittedName>
</protein>
<evidence type="ECO:0000256" key="2">
    <source>
        <dbReference type="SAM" id="Phobius"/>
    </source>
</evidence>
<keyword evidence="4" id="KW-1185">Reference proteome</keyword>
<evidence type="ECO:0000256" key="1">
    <source>
        <dbReference type="SAM" id="MobiDB-lite"/>
    </source>
</evidence>
<keyword evidence="2" id="KW-1133">Transmembrane helix</keyword>
<sequence>MVEEAVPTFEWSYVVLAVLIPVAILVYMLGNFRAKRLGSARNLEPKGRRMPKGALKTDPQFSGFVGRALQRGLLTPIAGADAQPIMIRGVITSADGNLGGAPGRECVWRNRSGAPRDAAVAAEFVVVADSTGRVTLENLERAEVIAPEEKTGPRVASTGLYIGDEVEVIGRFKPERFGNDPDPTRLVYGSMGGDGNLYVRVHSRPNSPAPSETAVRAAAEALSSPPSPAQAPQETTE</sequence>
<evidence type="ECO:0000313" key="4">
    <source>
        <dbReference type="Proteomes" id="UP000199400"/>
    </source>
</evidence>
<dbReference type="EMBL" id="FOMX01000016">
    <property type="protein sequence ID" value="SFE62606.1"/>
    <property type="molecule type" value="Genomic_DNA"/>
</dbReference>
<evidence type="ECO:0000313" key="3">
    <source>
        <dbReference type="EMBL" id="SFE62606.1"/>
    </source>
</evidence>
<organism evidence="3 4">
    <name type="scientific">Nannocystis exedens</name>
    <dbReference type="NCBI Taxonomy" id="54"/>
    <lineage>
        <taxon>Bacteria</taxon>
        <taxon>Pseudomonadati</taxon>
        <taxon>Myxococcota</taxon>
        <taxon>Polyangia</taxon>
        <taxon>Nannocystales</taxon>
        <taxon>Nannocystaceae</taxon>
        <taxon>Nannocystis</taxon>
    </lineage>
</organism>
<dbReference type="Proteomes" id="UP000199400">
    <property type="component" value="Unassembled WGS sequence"/>
</dbReference>
<dbReference type="RefSeq" id="WP_143140819.1">
    <property type="nucleotide sequence ID" value="NZ_FOMX01000016.1"/>
</dbReference>
<reference evidence="4" key="1">
    <citation type="submission" date="2016-10" db="EMBL/GenBank/DDBJ databases">
        <authorList>
            <person name="Varghese N."/>
            <person name="Submissions S."/>
        </authorList>
    </citation>
    <scope>NUCLEOTIDE SEQUENCE [LARGE SCALE GENOMIC DNA]</scope>
    <source>
        <strain evidence="4">ATCC 25963</strain>
    </source>
</reference>
<feature type="region of interest" description="Disordered" evidence="1">
    <location>
        <begin position="201"/>
        <end position="237"/>
    </location>
</feature>
<gene>
    <name evidence="3" type="ORF">SAMN02745121_04936</name>
</gene>